<dbReference type="eggNOG" id="COG0845">
    <property type="taxonomic scope" value="Bacteria"/>
</dbReference>
<dbReference type="SUPFAM" id="SSF111369">
    <property type="entry name" value="HlyD-like secretion proteins"/>
    <property type="match status" value="1"/>
</dbReference>
<evidence type="ECO:0000256" key="1">
    <source>
        <dbReference type="ARBA" id="ARBA00009477"/>
    </source>
</evidence>
<dbReference type="AlphaFoldDB" id="U2ZWD2"/>
<evidence type="ECO:0000259" key="3">
    <source>
        <dbReference type="Pfam" id="PF25876"/>
    </source>
</evidence>
<name>U2ZWD2_VIBPR</name>
<dbReference type="NCBIfam" id="TIGR01730">
    <property type="entry name" value="RND_mfp"/>
    <property type="match status" value="1"/>
</dbReference>
<feature type="domain" description="Multidrug resistance protein MdtA-like alpha-helical hairpin" evidence="3">
    <location>
        <begin position="93"/>
        <end position="153"/>
    </location>
</feature>
<dbReference type="FunFam" id="2.40.420.20:FF:000007">
    <property type="entry name" value="HAE1 family efflux pump MFP component"/>
    <property type="match status" value="1"/>
</dbReference>
<accession>U2ZWD2</accession>
<dbReference type="FunFam" id="2.40.30.170:FF:000010">
    <property type="entry name" value="Efflux RND transporter periplasmic adaptor subunit"/>
    <property type="match status" value="1"/>
</dbReference>
<dbReference type="Gene3D" id="2.40.420.20">
    <property type="match status" value="1"/>
</dbReference>
<evidence type="ECO:0000259" key="6">
    <source>
        <dbReference type="Pfam" id="PF25989"/>
    </source>
</evidence>
<feature type="chain" id="PRO_5004638748" evidence="2">
    <location>
        <begin position="24"/>
        <end position="352"/>
    </location>
</feature>
<dbReference type="Pfam" id="PF25954">
    <property type="entry name" value="Beta-barrel_RND_2"/>
    <property type="match status" value="1"/>
</dbReference>
<protein>
    <submittedName>
        <fullName evidence="7">Putative efflux pump periplasmic linker protein</fullName>
    </submittedName>
</protein>
<dbReference type="Gene3D" id="2.40.50.100">
    <property type="match status" value="1"/>
</dbReference>
<sequence length="352" mass="38369">MNNKTIIGALLLAMSFSAPSVSANGPGRSPAVTVITELVQTHKVSQSLSLVGKLEAEESVMISSEVSGKVDKIAVSANQEVTKDQLLIRLDDDKAKAALTEAEAYLKDEQRKLREFERLVKRNAITQTEIDAQKSSVTIAQARLDAAKANLKDMHISAPFDGTVGFIDFSRGRLVSAGDDLLTLDDLSVMQLDLQIPERYLAMISKGMLVKAKTAAWGERTFEGEVVGVDSRINRETLNLRVRIHFDNSERRLKPGMLMSASMAFPAIEAPIIPVQALEYSGTKRYVYVIGDDNKAVRTEVFLGARIDNQVVIEKGLAIGQKIVVQGIVNMRDGVTVSELGSDGKPKQKDNG</sequence>
<dbReference type="InterPro" id="IPR058624">
    <property type="entry name" value="MdtA-like_HH"/>
</dbReference>
<keyword evidence="2" id="KW-0732">Signal</keyword>
<feature type="domain" description="YknX-like C-terminal permuted SH3-like" evidence="6">
    <location>
        <begin position="273"/>
        <end position="338"/>
    </location>
</feature>
<dbReference type="PANTHER" id="PTHR30469:SF13">
    <property type="entry name" value="HAE1 FAMILY EFFLUX PUMP MFP COMPONENT"/>
    <property type="match status" value="1"/>
</dbReference>
<dbReference type="Gene3D" id="1.10.287.470">
    <property type="entry name" value="Helix hairpin bin"/>
    <property type="match status" value="1"/>
</dbReference>
<dbReference type="Gene3D" id="2.40.30.170">
    <property type="match status" value="1"/>
</dbReference>
<evidence type="ECO:0000256" key="2">
    <source>
        <dbReference type="SAM" id="SignalP"/>
    </source>
</evidence>
<dbReference type="STRING" id="1219065.VPR01S_02_00010"/>
<dbReference type="Pfam" id="PF25876">
    <property type="entry name" value="HH_MFP_RND"/>
    <property type="match status" value="1"/>
</dbReference>
<dbReference type="InterPro" id="IPR058792">
    <property type="entry name" value="Beta-barrel_RND_2"/>
</dbReference>
<dbReference type="RefSeq" id="WP_021703742.1">
    <property type="nucleotide sequence ID" value="NZ_BATJ01000002.1"/>
</dbReference>
<feature type="signal peptide" evidence="2">
    <location>
        <begin position="1"/>
        <end position="23"/>
    </location>
</feature>
<dbReference type="Pfam" id="PF25917">
    <property type="entry name" value="BSH_RND"/>
    <property type="match status" value="1"/>
</dbReference>
<feature type="domain" description="CusB-like beta-barrel" evidence="5">
    <location>
        <begin position="192"/>
        <end position="264"/>
    </location>
</feature>
<reference evidence="7 8" key="1">
    <citation type="submission" date="2013-09" db="EMBL/GenBank/DDBJ databases">
        <title>Whole genome shotgun sequence of Vibrio proteolyticus NBRC 13287.</title>
        <authorList>
            <person name="Isaki S."/>
            <person name="Hosoyama A."/>
            <person name="Numata M."/>
            <person name="Hashimoto M."/>
            <person name="Hosoyama Y."/>
            <person name="Tsuchikane K."/>
            <person name="Noguchi M."/>
            <person name="Hirakata S."/>
            <person name="Ichikawa N."/>
            <person name="Ohji S."/>
            <person name="Yamazoe A."/>
            <person name="Fujita N."/>
        </authorList>
    </citation>
    <scope>NUCLEOTIDE SEQUENCE [LARGE SCALE GENOMIC DNA]</scope>
    <source>
        <strain evidence="7 8">NBRC 13287</strain>
    </source>
</reference>
<dbReference type="EMBL" id="BATJ01000002">
    <property type="protein sequence ID" value="GAD65750.1"/>
    <property type="molecule type" value="Genomic_DNA"/>
</dbReference>
<gene>
    <name evidence="7" type="ORF">VPR01S_02_00010</name>
</gene>
<dbReference type="InterPro" id="IPR058625">
    <property type="entry name" value="MdtA-like_BSH"/>
</dbReference>
<dbReference type="GO" id="GO:1990281">
    <property type="term" value="C:efflux pump complex"/>
    <property type="evidence" value="ECO:0007669"/>
    <property type="project" value="TreeGrafter"/>
</dbReference>
<dbReference type="InterPro" id="IPR006143">
    <property type="entry name" value="RND_pump_MFP"/>
</dbReference>
<proteinExistence type="inferred from homology"/>
<organism evidence="7 8">
    <name type="scientific">Vibrio proteolyticus NBRC 13287</name>
    <dbReference type="NCBI Taxonomy" id="1219065"/>
    <lineage>
        <taxon>Bacteria</taxon>
        <taxon>Pseudomonadati</taxon>
        <taxon>Pseudomonadota</taxon>
        <taxon>Gammaproteobacteria</taxon>
        <taxon>Vibrionales</taxon>
        <taxon>Vibrionaceae</taxon>
        <taxon>Vibrio</taxon>
    </lineage>
</organism>
<feature type="domain" description="Multidrug resistance protein MdtA-like barrel-sandwich hybrid" evidence="4">
    <location>
        <begin position="59"/>
        <end position="180"/>
    </location>
</feature>
<dbReference type="Proteomes" id="UP000016570">
    <property type="component" value="Unassembled WGS sequence"/>
</dbReference>
<dbReference type="GO" id="GO:0015562">
    <property type="term" value="F:efflux transmembrane transporter activity"/>
    <property type="evidence" value="ECO:0007669"/>
    <property type="project" value="TreeGrafter"/>
</dbReference>
<comment type="caution">
    <text evidence="7">The sequence shown here is derived from an EMBL/GenBank/DDBJ whole genome shotgun (WGS) entry which is preliminary data.</text>
</comment>
<dbReference type="InterPro" id="IPR058637">
    <property type="entry name" value="YknX-like_C"/>
</dbReference>
<dbReference type="PANTHER" id="PTHR30469">
    <property type="entry name" value="MULTIDRUG RESISTANCE PROTEIN MDTA"/>
    <property type="match status" value="1"/>
</dbReference>
<dbReference type="Pfam" id="PF25989">
    <property type="entry name" value="YknX_C"/>
    <property type="match status" value="1"/>
</dbReference>
<comment type="similarity">
    <text evidence="1">Belongs to the membrane fusion protein (MFP) (TC 8.A.1) family.</text>
</comment>
<evidence type="ECO:0000259" key="5">
    <source>
        <dbReference type="Pfam" id="PF25954"/>
    </source>
</evidence>
<evidence type="ECO:0000259" key="4">
    <source>
        <dbReference type="Pfam" id="PF25917"/>
    </source>
</evidence>
<keyword evidence="8" id="KW-1185">Reference proteome</keyword>
<evidence type="ECO:0000313" key="8">
    <source>
        <dbReference type="Proteomes" id="UP000016570"/>
    </source>
</evidence>
<evidence type="ECO:0000313" key="7">
    <source>
        <dbReference type="EMBL" id="GAD65750.1"/>
    </source>
</evidence>